<keyword evidence="4 8" id="KW-0547">Nucleotide-binding</keyword>
<dbReference type="SMART" id="SM00248">
    <property type="entry name" value="ANK"/>
    <property type="match status" value="6"/>
</dbReference>
<dbReference type="EMBL" id="AHHH01000061">
    <property type="protein sequence ID" value="ESU43055.1"/>
    <property type="molecule type" value="Genomic_DNA"/>
</dbReference>
<evidence type="ECO:0000256" key="7">
    <source>
        <dbReference type="PROSITE-ProRule" id="PRU00023"/>
    </source>
</evidence>
<dbReference type="Proteomes" id="UP000018040">
    <property type="component" value="Unassembled WGS sequence"/>
</dbReference>
<dbReference type="Gene3D" id="1.25.40.20">
    <property type="entry name" value="Ankyrin repeat-containing domain"/>
    <property type="match status" value="2"/>
</dbReference>
<dbReference type="eggNOG" id="KOG0591">
    <property type="taxonomic scope" value="Eukaryota"/>
</dbReference>
<feature type="compositionally biased region" description="Polar residues" evidence="9">
    <location>
        <begin position="355"/>
        <end position="369"/>
    </location>
</feature>
<dbReference type="VEuPathDB" id="GiardiaDB:GL50803_009289"/>
<dbReference type="VEuPathDB" id="GiardiaDB:QR46_2067"/>
<dbReference type="Pfam" id="PF12796">
    <property type="entry name" value="Ank_2"/>
    <property type="match status" value="2"/>
</dbReference>
<evidence type="ECO:0000313" key="12">
    <source>
        <dbReference type="Proteomes" id="UP000018040"/>
    </source>
</evidence>
<evidence type="ECO:0000259" key="10">
    <source>
        <dbReference type="PROSITE" id="PS50011"/>
    </source>
</evidence>
<dbReference type="InterPro" id="IPR050660">
    <property type="entry name" value="NEK_Ser/Thr_kinase"/>
</dbReference>
<protein>
    <recommendedName>
        <fullName evidence="2">non-specific serine/threonine protein kinase</fullName>
        <ecNumber evidence="2">2.7.11.1</ecNumber>
    </recommendedName>
</protein>
<dbReference type="InterPro" id="IPR011009">
    <property type="entry name" value="Kinase-like_dom_sf"/>
</dbReference>
<feature type="binding site" evidence="8">
    <location>
        <position position="56"/>
    </location>
    <ligand>
        <name>ATP</name>
        <dbReference type="ChEBI" id="CHEBI:30616"/>
    </ligand>
</feature>
<proteinExistence type="inferred from homology"/>
<feature type="repeat" description="ANK" evidence="7">
    <location>
        <begin position="471"/>
        <end position="503"/>
    </location>
</feature>
<evidence type="ECO:0000256" key="4">
    <source>
        <dbReference type="ARBA" id="ARBA00022741"/>
    </source>
</evidence>
<keyword evidence="5 11" id="KW-0418">Kinase</keyword>
<comment type="similarity">
    <text evidence="1">Belongs to the protein kinase superfamily. NEK Ser/Thr protein kinase family. NIMA subfamily.</text>
</comment>
<dbReference type="PROSITE" id="PS50011">
    <property type="entry name" value="PROTEIN_KINASE_DOM"/>
    <property type="match status" value="1"/>
</dbReference>
<dbReference type="EC" id="2.7.11.1" evidence="2"/>
<organism evidence="11 12">
    <name type="scientific">Giardia intestinalis</name>
    <name type="common">Giardia lamblia</name>
    <dbReference type="NCBI Taxonomy" id="5741"/>
    <lineage>
        <taxon>Eukaryota</taxon>
        <taxon>Metamonada</taxon>
        <taxon>Diplomonadida</taxon>
        <taxon>Hexamitidae</taxon>
        <taxon>Giardiinae</taxon>
        <taxon>Giardia</taxon>
    </lineage>
</organism>
<evidence type="ECO:0000256" key="3">
    <source>
        <dbReference type="ARBA" id="ARBA00022679"/>
    </source>
</evidence>
<feature type="region of interest" description="Disordered" evidence="9">
    <location>
        <begin position="355"/>
        <end position="381"/>
    </location>
</feature>
<dbReference type="AlphaFoldDB" id="V6U1B8"/>
<evidence type="ECO:0000256" key="8">
    <source>
        <dbReference type="PROSITE-ProRule" id="PRU10141"/>
    </source>
</evidence>
<sequence>MRDMRVKAKKYSGFFGVSMESACMEDYESLGLIGQGGFGKVYKVKSLKTNEIFACKEIDYGCLSDKYKEIQDNELKLLISLKHPGIVHFTNVYKDPSNDVYYMLMEFCDKGDLSDLIKQYRRARKDIPESTIWIFAYQLLNALEYCHNPFKENCPSMGRVIHRDIKPENILRAGEAIVKFADFGICRTIGDGIMATTNVGTTCYMAPELLKGHEYNEKIDIWALGCALYELCTKQRMFVGKGTDVVLKQIDELSRPLHLDNYSQELCFFIDMMLTVDFTKRPAANELLRYPKIQEAGEQYNTGKMDLLKTPAPVAPSVQDIFGANADAVGKSILAKDRHAAIHAVESVEIIPSNSSLSTQNRKSVASTGPTPPTNVHAPAMRSKEELLNPIRSLPAIQDTQASISRDKYGNTPLMLAAASGNITNVLQYMDSQAGLQNQDCKTALMMAAENNHLQVVRFLLEAEAGKTTDVGDTALIIAATQGHTSIVELLVEYEAGLATNAGWTALMKAATGDHHRVARLLKLREIKKQTGNGLTALMIAAAMNSEGVLQELIEEECGMQDSEGKTALIFATINGHLQLVKWLAPYEYSIRDNNKQSALDYARAGKDIDVQDFLTLYDAIALRGSVKGRKKKPNIFGHKLGAAKD</sequence>
<dbReference type="InterPro" id="IPR036770">
    <property type="entry name" value="Ankyrin_rpt-contain_sf"/>
</dbReference>
<dbReference type="InterPro" id="IPR002110">
    <property type="entry name" value="Ankyrin_rpt"/>
</dbReference>
<dbReference type="SMART" id="SM00220">
    <property type="entry name" value="S_TKc"/>
    <property type="match status" value="1"/>
</dbReference>
<keyword evidence="3" id="KW-0808">Transferase</keyword>
<dbReference type="PROSITE" id="PS50088">
    <property type="entry name" value="ANK_REPEAT"/>
    <property type="match status" value="1"/>
</dbReference>
<reference evidence="11 12" key="2">
    <citation type="journal article" date="2013" name="Genome Biol. Evol.">
        <title>Genome sequencing of Giardia lamblia genotypes A2 and B isolates (DH and GS) and comparative analysis with the genomes of genotypes A1 and E (WB and Pig).</title>
        <authorList>
            <person name="Adam R.D."/>
            <person name="Dahlstrom E.W."/>
            <person name="Martens C.A."/>
            <person name="Bruno D.P."/>
            <person name="Barbian K.D."/>
            <person name="Ricklefs S.M."/>
            <person name="Hernandez M.M."/>
            <person name="Narla N.P."/>
            <person name="Patel R.B."/>
            <person name="Porcella S.F."/>
            <person name="Nash T.E."/>
        </authorList>
    </citation>
    <scope>NUCLEOTIDE SEQUENCE [LARGE SCALE GENOMIC DNA]</scope>
    <source>
        <strain evidence="11 12">GS</strain>
    </source>
</reference>
<dbReference type="PROSITE" id="PS50297">
    <property type="entry name" value="ANK_REP_REGION"/>
    <property type="match status" value="1"/>
</dbReference>
<dbReference type="GO" id="GO:0005524">
    <property type="term" value="F:ATP binding"/>
    <property type="evidence" value="ECO:0007669"/>
    <property type="project" value="UniProtKB-UniRule"/>
</dbReference>
<gene>
    <name evidence="11" type="ORF">GSB_9289</name>
</gene>
<evidence type="ECO:0000256" key="5">
    <source>
        <dbReference type="ARBA" id="ARBA00022777"/>
    </source>
</evidence>
<dbReference type="InterPro" id="IPR017441">
    <property type="entry name" value="Protein_kinase_ATP_BS"/>
</dbReference>
<evidence type="ECO:0000313" key="11">
    <source>
        <dbReference type="EMBL" id="ESU43055.1"/>
    </source>
</evidence>
<dbReference type="VEuPathDB" id="GiardiaDB:GL50581_1304"/>
<dbReference type="PANTHER" id="PTHR43671">
    <property type="entry name" value="SERINE/THREONINE-PROTEIN KINASE NEK"/>
    <property type="match status" value="1"/>
</dbReference>
<dbReference type="Gene3D" id="1.10.510.10">
    <property type="entry name" value="Transferase(Phosphotransferase) domain 1"/>
    <property type="match status" value="1"/>
</dbReference>
<keyword evidence="7" id="KW-0040">ANK repeat</keyword>
<comment type="caution">
    <text evidence="11">The sequence shown here is derived from an EMBL/GenBank/DDBJ whole genome shotgun (WGS) entry which is preliminary data.</text>
</comment>
<dbReference type="VEuPathDB" id="GiardiaDB:DHA2_9289"/>
<keyword evidence="6 8" id="KW-0067">ATP-binding</keyword>
<reference evidence="12" key="1">
    <citation type="submission" date="2012-02" db="EMBL/GenBank/DDBJ databases">
        <title>Genome sequencing of Giardia lamblia Genotypes A2 and B isolates (DH and GS) and comparative analysis with the genomes of Genotypes A1 and E (WB and Pig).</title>
        <authorList>
            <person name="Adam R."/>
            <person name="Dahlstrom E."/>
            <person name="Martens C."/>
            <person name="Bruno D."/>
            <person name="Barbian K."/>
            <person name="Porcella S.F."/>
            <person name="Nash T."/>
        </authorList>
    </citation>
    <scope>NUCLEOTIDE SEQUENCE</scope>
    <source>
        <strain evidence="12">GS</strain>
    </source>
</reference>
<dbReference type="SUPFAM" id="SSF48403">
    <property type="entry name" value="Ankyrin repeat"/>
    <property type="match status" value="1"/>
</dbReference>
<dbReference type="Pfam" id="PF00069">
    <property type="entry name" value="Pkinase"/>
    <property type="match status" value="1"/>
</dbReference>
<dbReference type="InterPro" id="IPR000719">
    <property type="entry name" value="Prot_kinase_dom"/>
</dbReference>
<evidence type="ECO:0000256" key="1">
    <source>
        <dbReference type="ARBA" id="ARBA00010886"/>
    </source>
</evidence>
<dbReference type="OrthoDB" id="40902at2759"/>
<dbReference type="GO" id="GO:0004674">
    <property type="term" value="F:protein serine/threonine kinase activity"/>
    <property type="evidence" value="ECO:0007669"/>
    <property type="project" value="UniProtKB-EC"/>
</dbReference>
<dbReference type="SUPFAM" id="SSF56112">
    <property type="entry name" value="Protein kinase-like (PK-like)"/>
    <property type="match status" value="1"/>
</dbReference>
<evidence type="ECO:0000256" key="9">
    <source>
        <dbReference type="SAM" id="MobiDB-lite"/>
    </source>
</evidence>
<feature type="domain" description="Protein kinase" evidence="10">
    <location>
        <begin position="27"/>
        <end position="293"/>
    </location>
</feature>
<dbReference type="PANTHER" id="PTHR43671:SF13">
    <property type="entry name" value="SERINE_THREONINE-PROTEIN KINASE NEK2"/>
    <property type="match status" value="1"/>
</dbReference>
<accession>V6U1B8</accession>
<evidence type="ECO:0000256" key="2">
    <source>
        <dbReference type="ARBA" id="ARBA00012513"/>
    </source>
</evidence>
<evidence type="ECO:0000256" key="6">
    <source>
        <dbReference type="ARBA" id="ARBA00022840"/>
    </source>
</evidence>
<name>V6U1B8_GIAIN</name>
<dbReference type="PROSITE" id="PS00107">
    <property type="entry name" value="PROTEIN_KINASE_ATP"/>
    <property type="match status" value="1"/>
</dbReference>